<keyword evidence="1" id="KW-0812">Transmembrane</keyword>
<dbReference type="PANTHER" id="PTHR43471">
    <property type="entry name" value="ABC TRANSPORTER PERMEASE"/>
    <property type="match status" value="1"/>
</dbReference>
<dbReference type="Proteomes" id="UP001268683">
    <property type="component" value="Chromosome"/>
</dbReference>
<feature type="transmembrane region" description="Helical" evidence="1">
    <location>
        <begin position="283"/>
        <end position="305"/>
    </location>
</feature>
<reference evidence="2" key="1">
    <citation type="submission" date="2023-04" db="EMBL/GenBank/DDBJ databases">
        <title>Complete genome sequence of Temperatibacter marinus.</title>
        <authorList>
            <person name="Rong J.-C."/>
            <person name="Yi M.-L."/>
            <person name="Zhao Q."/>
        </authorList>
    </citation>
    <scope>NUCLEOTIDE SEQUENCE</scope>
    <source>
        <strain evidence="2">NBRC 110045</strain>
    </source>
</reference>
<name>A0AA52ECD2_9PROT</name>
<gene>
    <name evidence="2" type="ORF">QGN29_11200</name>
</gene>
<dbReference type="Pfam" id="PF12679">
    <property type="entry name" value="ABC2_membrane_2"/>
    <property type="match status" value="1"/>
</dbReference>
<feature type="transmembrane region" description="Helical" evidence="1">
    <location>
        <begin position="363"/>
        <end position="384"/>
    </location>
</feature>
<protein>
    <submittedName>
        <fullName evidence="2">ABC transporter permease subunit</fullName>
    </submittedName>
</protein>
<keyword evidence="1" id="KW-0472">Membrane</keyword>
<sequence length="397" mass="43930">MWYQFTAVFQKEWKDMIRDRRTVMAGLAYAVFGPLFLGFFIHFMADIQDEQKDITLFVAGAENAPGLVQYLKNRGPNIQAIAYTKDMEKTPASIMDDLNVKNSILLVIKPTYQKSLAEFKPAKLHIFTHMGNKENMIGLRNVQAVVGAYSSQIASVRVMSRGVAPSILAPIRMEVGDLSSSGVQGKMIIELMLLYFILAPFFASMAIAIDVTAGERERQSLQVLLAQPVDSQTLMAGKWAVATAFGLIGTIITVVLGAIILTNSPLGALGVSLDLSVYNVMRIITAMIPLVAFVSITQMLVSFFAKSFKEAQTYITMLSFFPALLGMMRSLTGNEAEGMLAHLPIFMDLEVLFHLLQDGEWLLSFWSIGALITFVLSLILFVFASRRLENERLLAGE</sequence>
<dbReference type="EMBL" id="CP123872">
    <property type="protein sequence ID" value="WND02115.1"/>
    <property type="molecule type" value="Genomic_DNA"/>
</dbReference>
<evidence type="ECO:0000313" key="2">
    <source>
        <dbReference type="EMBL" id="WND02115.1"/>
    </source>
</evidence>
<dbReference type="KEGG" id="tmk:QGN29_11200"/>
<evidence type="ECO:0000256" key="1">
    <source>
        <dbReference type="SAM" id="Phobius"/>
    </source>
</evidence>
<keyword evidence="1" id="KW-1133">Transmembrane helix</keyword>
<dbReference type="AlphaFoldDB" id="A0AA52ECD2"/>
<feature type="transmembrane region" description="Helical" evidence="1">
    <location>
        <begin position="239"/>
        <end position="262"/>
    </location>
</feature>
<feature type="transmembrane region" description="Helical" evidence="1">
    <location>
        <begin position="188"/>
        <end position="209"/>
    </location>
</feature>
<proteinExistence type="predicted"/>
<feature type="transmembrane region" description="Helical" evidence="1">
    <location>
        <begin position="23"/>
        <end position="45"/>
    </location>
</feature>
<dbReference type="RefSeq" id="WP_310797950.1">
    <property type="nucleotide sequence ID" value="NZ_CP123872.1"/>
</dbReference>
<keyword evidence="3" id="KW-1185">Reference proteome</keyword>
<accession>A0AA52ECD2</accession>
<dbReference type="PANTHER" id="PTHR43471:SF3">
    <property type="entry name" value="ABC TRANSPORTER PERMEASE PROTEIN NATB"/>
    <property type="match status" value="1"/>
</dbReference>
<evidence type="ECO:0000313" key="3">
    <source>
        <dbReference type="Proteomes" id="UP001268683"/>
    </source>
</evidence>
<dbReference type="GO" id="GO:0005886">
    <property type="term" value="C:plasma membrane"/>
    <property type="evidence" value="ECO:0007669"/>
    <property type="project" value="UniProtKB-SubCell"/>
</dbReference>
<feature type="transmembrane region" description="Helical" evidence="1">
    <location>
        <begin position="311"/>
        <end position="328"/>
    </location>
</feature>
<organism evidence="2 3">
    <name type="scientific">Temperatibacter marinus</name>
    <dbReference type="NCBI Taxonomy" id="1456591"/>
    <lineage>
        <taxon>Bacteria</taxon>
        <taxon>Pseudomonadati</taxon>
        <taxon>Pseudomonadota</taxon>
        <taxon>Alphaproteobacteria</taxon>
        <taxon>Kordiimonadales</taxon>
        <taxon>Temperatibacteraceae</taxon>
        <taxon>Temperatibacter</taxon>
    </lineage>
</organism>
<dbReference type="GO" id="GO:0140359">
    <property type="term" value="F:ABC-type transporter activity"/>
    <property type="evidence" value="ECO:0007669"/>
    <property type="project" value="InterPro"/>
</dbReference>